<dbReference type="InterPro" id="IPR013087">
    <property type="entry name" value="Znf_C2H2_type"/>
</dbReference>
<dbReference type="AlphaFoldDB" id="A0AAW0MMK2"/>
<reference evidence="4" key="1">
    <citation type="submission" date="2024-04" db="EMBL/GenBank/DDBJ databases">
        <title>Salinicola lusitanus LLJ914,a marine bacterium isolated from the Okinawa Trough.</title>
        <authorList>
            <person name="Li J."/>
        </authorList>
    </citation>
    <scope>NUCLEOTIDE SEQUENCE [LARGE SCALE GENOMIC DNA]</scope>
</reference>
<protein>
    <recommendedName>
        <fullName evidence="2">C2H2-type domain-containing protein</fullName>
    </recommendedName>
</protein>
<dbReference type="Proteomes" id="UP001460270">
    <property type="component" value="Unassembled WGS sequence"/>
</dbReference>
<name>A0AAW0MMK2_9GOBI</name>
<sequence>MQTYRCIHCPEKLHNNVSLMQHLNDHRRQQQIFSCCFCHRQIVLLFRLQRHLKAVHALAAPPPQVRLVKSRSMFVLDTEICEFEFEKEIALLLHMKNTHKPERCPTPV</sequence>
<gene>
    <name evidence="3" type="ORF">WMY93_031335</name>
</gene>
<keyword evidence="4" id="KW-1185">Reference proteome</keyword>
<accession>A0AAW0MMK2</accession>
<dbReference type="SMART" id="SM00355">
    <property type="entry name" value="ZnF_C2H2"/>
    <property type="match status" value="3"/>
</dbReference>
<feature type="domain" description="C2H2-type" evidence="2">
    <location>
        <begin position="4"/>
        <end position="31"/>
    </location>
</feature>
<keyword evidence="1" id="KW-0863">Zinc-finger</keyword>
<comment type="caution">
    <text evidence="3">The sequence shown here is derived from an EMBL/GenBank/DDBJ whole genome shotgun (WGS) entry which is preliminary data.</text>
</comment>
<evidence type="ECO:0000313" key="4">
    <source>
        <dbReference type="Proteomes" id="UP001460270"/>
    </source>
</evidence>
<evidence type="ECO:0000259" key="2">
    <source>
        <dbReference type="PROSITE" id="PS50157"/>
    </source>
</evidence>
<dbReference type="EMBL" id="JBBPFD010000659">
    <property type="protein sequence ID" value="KAK7877989.1"/>
    <property type="molecule type" value="Genomic_DNA"/>
</dbReference>
<keyword evidence="1" id="KW-0862">Zinc</keyword>
<keyword evidence="1" id="KW-0479">Metal-binding</keyword>
<dbReference type="PROSITE" id="PS50157">
    <property type="entry name" value="ZINC_FINGER_C2H2_2"/>
    <property type="match status" value="2"/>
</dbReference>
<organism evidence="3 4">
    <name type="scientific">Mugilogobius chulae</name>
    <name type="common">yellowstripe goby</name>
    <dbReference type="NCBI Taxonomy" id="88201"/>
    <lineage>
        <taxon>Eukaryota</taxon>
        <taxon>Metazoa</taxon>
        <taxon>Chordata</taxon>
        <taxon>Craniata</taxon>
        <taxon>Vertebrata</taxon>
        <taxon>Euteleostomi</taxon>
        <taxon>Actinopterygii</taxon>
        <taxon>Neopterygii</taxon>
        <taxon>Teleostei</taxon>
        <taxon>Neoteleostei</taxon>
        <taxon>Acanthomorphata</taxon>
        <taxon>Gobiaria</taxon>
        <taxon>Gobiiformes</taxon>
        <taxon>Gobioidei</taxon>
        <taxon>Gobiidae</taxon>
        <taxon>Gobionellinae</taxon>
        <taxon>Mugilogobius</taxon>
    </lineage>
</organism>
<dbReference type="Gene3D" id="3.30.160.60">
    <property type="entry name" value="Classic Zinc Finger"/>
    <property type="match status" value="1"/>
</dbReference>
<dbReference type="PROSITE" id="PS00028">
    <property type="entry name" value="ZINC_FINGER_C2H2_1"/>
    <property type="match status" value="2"/>
</dbReference>
<feature type="non-terminal residue" evidence="3">
    <location>
        <position position="108"/>
    </location>
</feature>
<proteinExistence type="predicted"/>
<evidence type="ECO:0000313" key="3">
    <source>
        <dbReference type="EMBL" id="KAK7877989.1"/>
    </source>
</evidence>
<feature type="domain" description="C2H2-type" evidence="2">
    <location>
        <begin position="33"/>
        <end position="61"/>
    </location>
</feature>
<evidence type="ECO:0000256" key="1">
    <source>
        <dbReference type="PROSITE-ProRule" id="PRU00042"/>
    </source>
</evidence>
<dbReference type="GO" id="GO:0008270">
    <property type="term" value="F:zinc ion binding"/>
    <property type="evidence" value="ECO:0007669"/>
    <property type="project" value="UniProtKB-KW"/>
</dbReference>